<accession>A0A7X9XMK5</accession>
<evidence type="ECO:0000313" key="1">
    <source>
        <dbReference type="EMBL" id="NMF03349.1"/>
    </source>
</evidence>
<reference evidence="1 2" key="1">
    <citation type="submission" date="2020-04" db="EMBL/GenBank/DDBJ databases">
        <authorList>
            <person name="Hitch T.C.A."/>
            <person name="Wylensek D."/>
            <person name="Clavel T."/>
        </authorList>
    </citation>
    <scope>NUCLEOTIDE SEQUENCE [LARGE SCALE GENOMIC DNA]</scope>
    <source>
        <strain evidence="1 2">WB01_NA02</strain>
    </source>
</reference>
<protein>
    <submittedName>
        <fullName evidence="1">Type IV pilus assembly protein PilM</fullName>
    </submittedName>
</protein>
<dbReference type="SUPFAM" id="SSF53067">
    <property type="entry name" value="Actin-like ATPase domain"/>
    <property type="match status" value="2"/>
</dbReference>
<dbReference type="EMBL" id="JABAGD010000001">
    <property type="protein sequence ID" value="NMF03349.1"/>
    <property type="molecule type" value="Genomic_DNA"/>
</dbReference>
<proteinExistence type="predicted"/>
<dbReference type="PANTHER" id="PTHR32432:SF3">
    <property type="entry name" value="ETHANOLAMINE UTILIZATION PROTEIN EUTJ"/>
    <property type="match status" value="1"/>
</dbReference>
<dbReference type="InterPro" id="IPR050696">
    <property type="entry name" value="FtsA/MreB"/>
</dbReference>
<dbReference type="Pfam" id="PF11104">
    <property type="entry name" value="PilM_2"/>
    <property type="match status" value="1"/>
</dbReference>
<dbReference type="AlphaFoldDB" id="A0A7X9XMK5"/>
<dbReference type="NCBIfam" id="TIGR01175">
    <property type="entry name" value="pilM"/>
    <property type="match status" value="1"/>
</dbReference>
<gene>
    <name evidence="1" type="primary">pilM</name>
    <name evidence="1" type="ORF">HF849_01085</name>
</gene>
<dbReference type="CDD" id="cd24049">
    <property type="entry name" value="ASKHA_NBD_PilM"/>
    <property type="match status" value="1"/>
</dbReference>
<comment type="caution">
    <text evidence="1">The sequence shown here is derived from an EMBL/GenBank/DDBJ whole genome shotgun (WGS) entry which is preliminary data.</text>
</comment>
<name>A0A7X9XMK5_CLOBE</name>
<dbReference type="Proteomes" id="UP000587880">
    <property type="component" value="Unassembled WGS sequence"/>
</dbReference>
<organism evidence="1 2">
    <name type="scientific">Clostridium beijerinckii</name>
    <name type="common">Clostridium MP</name>
    <dbReference type="NCBI Taxonomy" id="1520"/>
    <lineage>
        <taxon>Bacteria</taxon>
        <taxon>Bacillati</taxon>
        <taxon>Bacillota</taxon>
        <taxon>Clostridia</taxon>
        <taxon>Eubacteriales</taxon>
        <taxon>Clostridiaceae</taxon>
        <taxon>Clostridium</taxon>
    </lineage>
</organism>
<dbReference type="InterPro" id="IPR005883">
    <property type="entry name" value="PilM"/>
</dbReference>
<sequence>MKYDIKDKKAENLEGNILKEKSEEKKINMDLKSLKTLLLRNIGKNRKKLNKIKEKKRKVVAFDMGSSSVKIIEAVYYKKNLSISKYVEIPTPKGSIVDGEIKKQDELVLKIGQALEENKINSKDGICTTNSTLIINREISIPDVEEDEMETVARYEIQQYLPINLDDYILQIMVINEEVVEEVKKINIRVMAYPEKTARGYYNLLTRLNLNPYVLDVNYNAVNKFMNFINLYDNYEYNVSDSIAFIDMGASFIDVNIYKNRKLDFTRIIKAGGNDINEFLYETTGAKFEEIENLKKNEVNLIEGYDSANMAIRNIIDDWIEKVEKIINFYRNRNLGNSIDKIFIFGGCSKLNGFEEYMTSKIGITTKRISGISKMTFADNASDESIEDFINVIGSVIRL</sequence>
<dbReference type="PIRSF" id="PIRSF019169">
    <property type="entry name" value="PilM"/>
    <property type="match status" value="1"/>
</dbReference>
<dbReference type="PANTHER" id="PTHR32432">
    <property type="entry name" value="CELL DIVISION PROTEIN FTSA-RELATED"/>
    <property type="match status" value="1"/>
</dbReference>
<dbReference type="RefSeq" id="WP_168980842.1">
    <property type="nucleotide sequence ID" value="NZ_JABAGD010000001.1"/>
</dbReference>
<dbReference type="InterPro" id="IPR043129">
    <property type="entry name" value="ATPase_NBD"/>
</dbReference>
<evidence type="ECO:0000313" key="2">
    <source>
        <dbReference type="Proteomes" id="UP000587880"/>
    </source>
</evidence>
<dbReference type="Gene3D" id="3.30.420.40">
    <property type="match status" value="2"/>
</dbReference>
<dbReference type="Gene3D" id="3.30.1490.300">
    <property type="match status" value="1"/>
</dbReference>